<feature type="compositionally biased region" description="Basic and acidic residues" evidence="1">
    <location>
        <begin position="1"/>
        <end position="12"/>
    </location>
</feature>
<keyword evidence="3" id="KW-1185">Reference proteome</keyword>
<accession>A0AA35PGU3</accession>
<dbReference type="AlphaFoldDB" id="A0AA35PGU3"/>
<evidence type="ECO:0000313" key="2">
    <source>
        <dbReference type="EMBL" id="CAI5788441.1"/>
    </source>
</evidence>
<sequence length="68" mass="7559">MDEGGNKGERRSCSQPKPSPGAETNTLEGLRARCMHLRNKTGWKHTSKLSREAAANTININYEETLES</sequence>
<dbReference type="Proteomes" id="UP001178461">
    <property type="component" value="Chromosome 12"/>
</dbReference>
<evidence type="ECO:0000313" key="3">
    <source>
        <dbReference type="Proteomes" id="UP001178461"/>
    </source>
</evidence>
<protein>
    <submittedName>
        <fullName evidence="2">Uncharacterized protein</fullName>
    </submittedName>
</protein>
<reference evidence="2" key="1">
    <citation type="submission" date="2022-12" db="EMBL/GenBank/DDBJ databases">
        <authorList>
            <person name="Alioto T."/>
            <person name="Alioto T."/>
            <person name="Gomez Garrido J."/>
        </authorList>
    </citation>
    <scope>NUCLEOTIDE SEQUENCE</scope>
</reference>
<name>A0AA35PGU3_9SAUR</name>
<evidence type="ECO:0000256" key="1">
    <source>
        <dbReference type="SAM" id="MobiDB-lite"/>
    </source>
</evidence>
<organism evidence="2 3">
    <name type="scientific">Podarcis lilfordi</name>
    <name type="common">Lilford's wall lizard</name>
    <dbReference type="NCBI Taxonomy" id="74358"/>
    <lineage>
        <taxon>Eukaryota</taxon>
        <taxon>Metazoa</taxon>
        <taxon>Chordata</taxon>
        <taxon>Craniata</taxon>
        <taxon>Vertebrata</taxon>
        <taxon>Euteleostomi</taxon>
        <taxon>Lepidosauria</taxon>
        <taxon>Squamata</taxon>
        <taxon>Bifurcata</taxon>
        <taxon>Unidentata</taxon>
        <taxon>Episquamata</taxon>
        <taxon>Laterata</taxon>
        <taxon>Lacertibaenia</taxon>
        <taxon>Lacertidae</taxon>
        <taxon>Podarcis</taxon>
    </lineage>
</organism>
<feature type="region of interest" description="Disordered" evidence="1">
    <location>
        <begin position="1"/>
        <end position="29"/>
    </location>
</feature>
<gene>
    <name evidence="2" type="ORF">PODLI_1B000987</name>
</gene>
<proteinExistence type="predicted"/>
<dbReference type="EMBL" id="OX395137">
    <property type="protein sequence ID" value="CAI5788441.1"/>
    <property type="molecule type" value="Genomic_DNA"/>
</dbReference>